<evidence type="ECO:0000256" key="2">
    <source>
        <dbReference type="SAM" id="Phobius"/>
    </source>
</evidence>
<feature type="transmembrane region" description="Helical" evidence="2">
    <location>
        <begin position="165"/>
        <end position="182"/>
    </location>
</feature>
<feature type="transmembrane region" description="Helical" evidence="2">
    <location>
        <begin position="100"/>
        <end position="125"/>
    </location>
</feature>
<feature type="transmembrane region" description="Helical" evidence="2">
    <location>
        <begin position="365"/>
        <end position="383"/>
    </location>
</feature>
<name>A0A426PYP5_9CORY</name>
<feature type="region of interest" description="Disordered" evidence="1">
    <location>
        <begin position="188"/>
        <end position="211"/>
    </location>
</feature>
<feature type="transmembrane region" description="Helical" evidence="2">
    <location>
        <begin position="52"/>
        <end position="68"/>
    </location>
</feature>
<dbReference type="Gene3D" id="1.20.1250.20">
    <property type="entry name" value="MFS general substrate transporter like domains"/>
    <property type="match status" value="1"/>
</dbReference>
<sequence length="389" mass="40392">MTDTTTNRHAGALTGQFTSGFAVAMGIGRFVYTPILPLMATALALQPSSTSWIAAANYVGYLLGALLLSRRPAWVTTGLLRVSLVLVVVTLAAMPWSEGVVWFCVVRLISGLASAFVFVCLSHAAIDIGRRGGNPGLAYGGVGAGICLSGLLVLILGTVGWEGTWYASAVLAAVLTVPAWALRLDSHDATSPSDDASADEDQPQDPQAERVRTRSRRALLVTYFLEGAGYIIIGTYLVAIVKEATGSSSIATCVWVVAGLAAVVSPALWRRVRLATTARTTFTAAYVIQFVSALLPLLTGNAVAAFISAALFGATFMGITQLSIGEANALRMPSAPARMTTVYGIGQILGPVVVAPFISGGYGNAFLLASVLLAACALGSLVLPARRVA</sequence>
<dbReference type="SUPFAM" id="SSF103473">
    <property type="entry name" value="MFS general substrate transporter"/>
    <property type="match status" value="1"/>
</dbReference>
<dbReference type="Proteomes" id="UP000276526">
    <property type="component" value="Unassembled WGS sequence"/>
</dbReference>
<dbReference type="InterPro" id="IPR036259">
    <property type="entry name" value="MFS_trans_sf"/>
</dbReference>
<comment type="caution">
    <text evidence="3">The sequence shown here is derived from an EMBL/GenBank/DDBJ whole genome shotgun (WGS) entry which is preliminary data.</text>
</comment>
<dbReference type="PANTHER" id="PTHR23537">
    <property type="match status" value="1"/>
</dbReference>
<evidence type="ECO:0000313" key="4">
    <source>
        <dbReference type="Proteomes" id="UP000276526"/>
    </source>
</evidence>
<feature type="transmembrane region" description="Helical" evidence="2">
    <location>
        <begin position="137"/>
        <end position="159"/>
    </location>
</feature>
<keyword evidence="2" id="KW-1133">Transmembrane helix</keyword>
<organism evidence="3 4">
    <name type="scientific">Corynebacterium bovis</name>
    <dbReference type="NCBI Taxonomy" id="36808"/>
    <lineage>
        <taxon>Bacteria</taxon>
        <taxon>Bacillati</taxon>
        <taxon>Actinomycetota</taxon>
        <taxon>Actinomycetes</taxon>
        <taxon>Mycobacteriales</taxon>
        <taxon>Corynebacteriaceae</taxon>
        <taxon>Corynebacterium</taxon>
    </lineage>
</organism>
<keyword evidence="2" id="KW-0472">Membrane</keyword>
<proteinExistence type="predicted"/>
<dbReference type="GO" id="GO:0005886">
    <property type="term" value="C:plasma membrane"/>
    <property type="evidence" value="ECO:0007669"/>
    <property type="project" value="TreeGrafter"/>
</dbReference>
<reference evidence="3 4" key="1">
    <citation type="submission" date="2018-01" db="EMBL/GenBank/DDBJ databases">
        <title>Twenty Corynebacterium bovis Genomes.</title>
        <authorList>
            <person name="Gulvik C.A."/>
        </authorList>
    </citation>
    <scope>NUCLEOTIDE SEQUENCE [LARGE SCALE GENOMIC DNA]</scope>
    <source>
        <strain evidence="3 4">F6900</strain>
    </source>
</reference>
<keyword evidence="2" id="KW-0812">Transmembrane</keyword>
<accession>A0A426PYP5</accession>
<dbReference type="EMBL" id="PQNK01000009">
    <property type="protein sequence ID" value="RRO86484.1"/>
    <property type="molecule type" value="Genomic_DNA"/>
</dbReference>
<dbReference type="InterPro" id="IPR010645">
    <property type="entry name" value="MFS_4"/>
</dbReference>
<evidence type="ECO:0000313" key="3">
    <source>
        <dbReference type="EMBL" id="RRO86484.1"/>
    </source>
</evidence>
<feature type="transmembrane region" description="Helical" evidence="2">
    <location>
        <begin position="12"/>
        <end position="32"/>
    </location>
</feature>
<dbReference type="PANTHER" id="PTHR23537:SF1">
    <property type="entry name" value="SUGAR TRANSPORTER"/>
    <property type="match status" value="1"/>
</dbReference>
<evidence type="ECO:0000256" key="1">
    <source>
        <dbReference type="SAM" id="MobiDB-lite"/>
    </source>
</evidence>
<feature type="transmembrane region" description="Helical" evidence="2">
    <location>
        <begin position="75"/>
        <end position="94"/>
    </location>
</feature>
<dbReference type="AlphaFoldDB" id="A0A426PYP5"/>
<feature type="transmembrane region" description="Helical" evidence="2">
    <location>
        <begin position="220"/>
        <end position="241"/>
    </location>
</feature>
<gene>
    <name evidence="3" type="ORF">CXF48_06705</name>
</gene>
<feature type="transmembrane region" description="Helical" evidence="2">
    <location>
        <begin position="247"/>
        <end position="269"/>
    </location>
</feature>
<dbReference type="Pfam" id="PF06779">
    <property type="entry name" value="MFS_4"/>
    <property type="match status" value="1"/>
</dbReference>
<dbReference type="RefSeq" id="WP_125173457.1">
    <property type="nucleotide sequence ID" value="NZ_JAPJOD010000075.1"/>
</dbReference>
<protein>
    <submittedName>
        <fullName evidence="3">MFS transporter</fullName>
    </submittedName>
</protein>